<evidence type="ECO:0000259" key="2">
    <source>
        <dbReference type="Pfam" id="PF13579"/>
    </source>
</evidence>
<feature type="domain" description="Glycosyltransferase subfamily 4-like N-terminal" evidence="2">
    <location>
        <begin position="29"/>
        <end position="196"/>
    </location>
</feature>
<protein>
    <submittedName>
        <fullName evidence="3">Glycosyltransferase WbuB</fullName>
    </submittedName>
</protein>
<name>A0A831RSZ7_9GAMM</name>
<dbReference type="Pfam" id="PF00534">
    <property type="entry name" value="Glycos_transf_1"/>
    <property type="match status" value="1"/>
</dbReference>
<dbReference type="CDD" id="cd03794">
    <property type="entry name" value="GT4_WbuB-like"/>
    <property type="match status" value="1"/>
</dbReference>
<dbReference type="PANTHER" id="PTHR45947:SF3">
    <property type="entry name" value="SULFOQUINOVOSYL TRANSFERASE SQD2"/>
    <property type="match status" value="1"/>
</dbReference>
<sequence>MKIIFINRYFFPDHSATSQLLGDLAFDLAGGDVRVMVISSRQIYDDPAARLPAREQIRGVDVSRVWTSSFGRAALVGRAIDYITFYFSVLIRLLLEAGKGDIIVAKTDPPLISVVACFAAKRKGANLVNWVQDLFPEVAVELGVGFLRGRLGRVLQRVRNYSLQQARWNVVLGKRMRNRLIDEGIAAERVTIINNWSDAEAVYPVDRNRNRLRKQWGLSGKFVLGYSGNMGRAHEFDVILDAAELLRERKDIVFLFIGDGAKRPWIEEQISARRMTNVILKPYQPRADLAESLSVPDVHFISLKPELEGLIVPSKYYGIAAAGRPAVFAGAPEGEIAGMLRDSGGGVTVGSNDARSLAKVISSLSETPEQCEQMGANARHAFDHRYGMERSIRKWREVLGFAQPTGDIPGTE</sequence>
<accession>A0A831RSZ7</accession>
<dbReference type="Proteomes" id="UP000886339">
    <property type="component" value="Unassembled WGS sequence"/>
</dbReference>
<dbReference type="EMBL" id="DRLF01000234">
    <property type="protein sequence ID" value="HEC06521.1"/>
    <property type="molecule type" value="Genomic_DNA"/>
</dbReference>
<feature type="domain" description="Glycosyl transferase family 1" evidence="1">
    <location>
        <begin position="209"/>
        <end position="380"/>
    </location>
</feature>
<comment type="caution">
    <text evidence="3">The sequence shown here is derived from an EMBL/GenBank/DDBJ whole genome shotgun (WGS) entry which is preliminary data.</text>
</comment>
<dbReference type="AlphaFoldDB" id="A0A831RSZ7"/>
<dbReference type="Pfam" id="PF13579">
    <property type="entry name" value="Glyco_trans_4_4"/>
    <property type="match status" value="1"/>
</dbReference>
<organism evidence="3">
    <name type="scientific">Thiolapillus brandeum</name>
    <dbReference type="NCBI Taxonomy" id="1076588"/>
    <lineage>
        <taxon>Bacteria</taxon>
        <taxon>Pseudomonadati</taxon>
        <taxon>Pseudomonadota</taxon>
        <taxon>Gammaproteobacteria</taxon>
        <taxon>Chromatiales</taxon>
        <taxon>Sedimenticolaceae</taxon>
        <taxon>Thiolapillus</taxon>
    </lineage>
</organism>
<dbReference type="GO" id="GO:0016758">
    <property type="term" value="F:hexosyltransferase activity"/>
    <property type="evidence" value="ECO:0007669"/>
    <property type="project" value="TreeGrafter"/>
</dbReference>
<evidence type="ECO:0000259" key="1">
    <source>
        <dbReference type="Pfam" id="PF00534"/>
    </source>
</evidence>
<evidence type="ECO:0000313" key="3">
    <source>
        <dbReference type="EMBL" id="HEC06521.1"/>
    </source>
</evidence>
<gene>
    <name evidence="3" type="ORF">ENJ12_06705</name>
</gene>
<dbReference type="InterPro" id="IPR028098">
    <property type="entry name" value="Glyco_trans_4-like_N"/>
</dbReference>
<dbReference type="InterPro" id="IPR001296">
    <property type="entry name" value="Glyco_trans_1"/>
</dbReference>
<dbReference type="InterPro" id="IPR050194">
    <property type="entry name" value="Glycosyltransferase_grp1"/>
</dbReference>
<reference evidence="3" key="1">
    <citation type="journal article" date="2020" name="mSystems">
        <title>Genome- and Community-Level Interaction Insights into Carbon Utilization and Element Cycling Functions of Hydrothermarchaeota in Hydrothermal Sediment.</title>
        <authorList>
            <person name="Zhou Z."/>
            <person name="Liu Y."/>
            <person name="Xu W."/>
            <person name="Pan J."/>
            <person name="Luo Z.H."/>
            <person name="Li M."/>
        </authorList>
    </citation>
    <scope>NUCLEOTIDE SEQUENCE [LARGE SCALE GENOMIC DNA]</scope>
    <source>
        <strain evidence="3">HyVt-458</strain>
    </source>
</reference>
<dbReference type="SUPFAM" id="SSF53756">
    <property type="entry name" value="UDP-Glycosyltransferase/glycogen phosphorylase"/>
    <property type="match status" value="1"/>
</dbReference>
<dbReference type="Gene3D" id="3.40.50.2000">
    <property type="entry name" value="Glycogen Phosphorylase B"/>
    <property type="match status" value="2"/>
</dbReference>
<proteinExistence type="predicted"/>
<dbReference type="PANTHER" id="PTHR45947">
    <property type="entry name" value="SULFOQUINOVOSYL TRANSFERASE SQD2"/>
    <property type="match status" value="1"/>
</dbReference>